<reference evidence="1" key="1">
    <citation type="submission" date="2022-04" db="EMBL/GenBank/DDBJ databases">
        <title>Genome of the entomopathogenic fungus Entomophthora muscae.</title>
        <authorList>
            <person name="Elya C."/>
            <person name="Lovett B.R."/>
            <person name="Lee E."/>
            <person name="Macias A.M."/>
            <person name="Hajek A.E."/>
            <person name="De Bivort B.L."/>
            <person name="Kasson M.T."/>
            <person name="De Fine Licht H.H."/>
            <person name="Stajich J.E."/>
        </authorList>
    </citation>
    <scope>NUCLEOTIDE SEQUENCE</scope>
    <source>
        <strain evidence="1">Berkeley</strain>
    </source>
</reference>
<protein>
    <submittedName>
        <fullName evidence="1">Uncharacterized protein</fullName>
    </submittedName>
</protein>
<dbReference type="Proteomes" id="UP001165960">
    <property type="component" value="Unassembled WGS sequence"/>
</dbReference>
<organism evidence="1 2">
    <name type="scientific">Entomophthora muscae</name>
    <dbReference type="NCBI Taxonomy" id="34485"/>
    <lineage>
        <taxon>Eukaryota</taxon>
        <taxon>Fungi</taxon>
        <taxon>Fungi incertae sedis</taxon>
        <taxon>Zoopagomycota</taxon>
        <taxon>Entomophthoromycotina</taxon>
        <taxon>Entomophthoromycetes</taxon>
        <taxon>Entomophthorales</taxon>
        <taxon>Entomophthoraceae</taxon>
        <taxon>Entomophthora</taxon>
    </lineage>
</organism>
<gene>
    <name evidence="1" type="ORF">DSO57_1009386</name>
</gene>
<accession>A0ACC2SJM0</accession>
<name>A0ACC2SJM0_9FUNG</name>
<dbReference type="EMBL" id="QTSX02005000">
    <property type="protein sequence ID" value="KAJ9062584.1"/>
    <property type="molecule type" value="Genomic_DNA"/>
</dbReference>
<evidence type="ECO:0000313" key="2">
    <source>
        <dbReference type="Proteomes" id="UP001165960"/>
    </source>
</evidence>
<proteinExistence type="predicted"/>
<evidence type="ECO:0000313" key="1">
    <source>
        <dbReference type="EMBL" id="KAJ9062584.1"/>
    </source>
</evidence>
<keyword evidence="2" id="KW-1185">Reference proteome</keyword>
<comment type="caution">
    <text evidence="1">The sequence shown here is derived from an EMBL/GenBank/DDBJ whole genome shotgun (WGS) entry which is preliminary data.</text>
</comment>
<sequence>MVLTTGAASPLVIPFATTFSGLNNGKLQLGELNSGIDSEGCGDSLDPQAVHPCFSWLAGERAAFLATNLKEQAGLLEALNQYGVTPVIVDRPSEKGFAAQHNGPKSKENSDNCLETQAARSCYPQSCSGPKATPKDAQLMEQSLTWLMAPEDLLVHDDKNSGGNKKP</sequence>